<evidence type="ECO:0000313" key="2">
    <source>
        <dbReference type="EMBL" id="QDS97309.1"/>
    </source>
</evidence>
<dbReference type="AlphaFoldDB" id="A0A517MR06"/>
<gene>
    <name evidence="2" type="ORF">HG15A2_05700</name>
</gene>
<dbReference type="Proteomes" id="UP000319852">
    <property type="component" value="Chromosome"/>
</dbReference>
<dbReference type="Pfam" id="PF13021">
    <property type="entry name" value="DUF3885"/>
    <property type="match status" value="1"/>
</dbReference>
<protein>
    <recommendedName>
        <fullName evidence="1">DUF3885 domain-containing protein</fullName>
    </recommendedName>
</protein>
<dbReference type="RefSeq" id="WP_145057583.1">
    <property type="nucleotide sequence ID" value="NZ_CP036263.1"/>
</dbReference>
<dbReference type="KEGG" id="amob:HG15A2_05700"/>
<dbReference type="InterPro" id="IPR024976">
    <property type="entry name" value="DUF3885"/>
</dbReference>
<accession>A0A517MR06</accession>
<reference evidence="2 3" key="1">
    <citation type="submission" date="2019-02" db="EMBL/GenBank/DDBJ databases">
        <title>Deep-cultivation of Planctomycetes and their phenomic and genomic characterization uncovers novel biology.</title>
        <authorList>
            <person name="Wiegand S."/>
            <person name="Jogler M."/>
            <person name="Boedeker C."/>
            <person name="Pinto D."/>
            <person name="Vollmers J."/>
            <person name="Rivas-Marin E."/>
            <person name="Kohn T."/>
            <person name="Peeters S.H."/>
            <person name="Heuer A."/>
            <person name="Rast P."/>
            <person name="Oberbeckmann S."/>
            <person name="Bunk B."/>
            <person name="Jeske O."/>
            <person name="Meyerdierks A."/>
            <person name="Storesund J.E."/>
            <person name="Kallscheuer N."/>
            <person name="Luecker S."/>
            <person name="Lage O.M."/>
            <person name="Pohl T."/>
            <person name="Merkel B.J."/>
            <person name="Hornburger P."/>
            <person name="Mueller R.-W."/>
            <person name="Bruemmer F."/>
            <person name="Labrenz M."/>
            <person name="Spormann A.M."/>
            <person name="Op den Camp H."/>
            <person name="Overmann J."/>
            <person name="Amann R."/>
            <person name="Jetten M.S.M."/>
            <person name="Mascher T."/>
            <person name="Medema M.H."/>
            <person name="Devos D.P."/>
            <person name="Kaster A.-K."/>
            <person name="Ovreas L."/>
            <person name="Rohde M."/>
            <person name="Galperin M.Y."/>
            <person name="Jogler C."/>
        </authorList>
    </citation>
    <scope>NUCLEOTIDE SEQUENCE [LARGE SCALE GENOMIC DNA]</scope>
    <source>
        <strain evidence="2 3">HG15A2</strain>
    </source>
</reference>
<organism evidence="2 3">
    <name type="scientific">Adhaeretor mobilis</name>
    <dbReference type="NCBI Taxonomy" id="1930276"/>
    <lineage>
        <taxon>Bacteria</taxon>
        <taxon>Pseudomonadati</taxon>
        <taxon>Planctomycetota</taxon>
        <taxon>Planctomycetia</taxon>
        <taxon>Pirellulales</taxon>
        <taxon>Lacipirellulaceae</taxon>
        <taxon>Adhaeretor</taxon>
    </lineage>
</organism>
<keyword evidence="3" id="KW-1185">Reference proteome</keyword>
<dbReference type="EMBL" id="CP036263">
    <property type="protein sequence ID" value="QDS97309.1"/>
    <property type="molecule type" value="Genomic_DNA"/>
</dbReference>
<evidence type="ECO:0000313" key="3">
    <source>
        <dbReference type="Proteomes" id="UP000319852"/>
    </source>
</evidence>
<dbReference type="OrthoDB" id="72213at2"/>
<sequence length="207" mass="24216">MNYRDQIDSTFDGNAFKRPLFYGYGGGLRFELSEGGNYLNQFLTAHRKGMEICSEIFRPDKPLTVCFKVFGESLLSCRSVLRGLIELEIYPKQSKEYWTEREEEWEGDEDYSNCHWHYFVFDIPPDRLLNVLWCAFSSDFGPIKPRAHATVYLFNLEERIMALAYDDRGMDVVGPNRPLLKKLYDRFNAYLLSCDKEAMDASFSEID</sequence>
<feature type="domain" description="DUF3885" evidence="1">
    <location>
        <begin position="5"/>
        <end position="195"/>
    </location>
</feature>
<proteinExistence type="predicted"/>
<evidence type="ECO:0000259" key="1">
    <source>
        <dbReference type="Pfam" id="PF13021"/>
    </source>
</evidence>
<name>A0A517MR06_9BACT</name>